<dbReference type="EMBL" id="CM046391">
    <property type="protein sequence ID" value="KAI8561104.1"/>
    <property type="molecule type" value="Genomic_DNA"/>
</dbReference>
<reference evidence="1" key="1">
    <citation type="submission" date="2022-02" db="EMBL/GenBank/DDBJ databases">
        <title>Plant Genome Project.</title>
        <authorList>
            <person name="Zhang R.-G."/>
        </authorList>
    </citation>
    <scope>NUCLEOTIDE SEQUENCE</scope>
    <source>
        <strain evidence="1">AT1</strain>
    </source>
</reference>
<evidence type="ECO:0000313" key="1">
    <source>
        <dbReference type="EMBL" id="KAI8561104.1"/>
    </source>
</evidence>
<evidence type="ECO:0000313" key="2">
    <source>
        <dbReference type="Proteomes" id="UP001062846"/>
    </source>
</evidence>
<keyword evidence="2" id="KW-1185">Reference proteome</keyword>
<protein>
    <submittedName>
        <fullName evidence="1">Uncharacterized protein</fullName>
    </submittedName>
</protein>
<organism evidence="1 2">
    <name type="scientific">Rhododendron molle</name>
    <name type="common">Chinese azalea</name>
    <name type="synonym">Azalea mollis</name>
    <dbReference type="NCBI Taxonomy" id="49168"/>
    <lineage>
        <taxon>Eukaryota</taxon>
        <taxon>Viridiplantae</taxon>
        <taxon>Streptophyta</taxon>
        <taxon>Embryophyta</taxon>
        <taxon>Tracheophyta</taxon>
        <taxon>Spermatophyta</taxon>
        <taxon>Magnoliopsida</taxon>
        <taxon>eudicotyledons</taxon>
        <taxon>Gunneridae</taxon>
        <taxon>Pentapetalae</taxon>
        <taxon>asterids</taxon>
        <taxon>Ericales</taxon>
        <taxon>Ericaceae</taxon>
        <taxon>Ericoideae</taxon>
        <taxon>Rhodoreae</taxon>
        <taxon>Rhododendron</taxon>
    </lineage>
</organism>
<proteinExistence type="predicted"/>
<gene>
    <name evidence="1" type="ORF">RHMOL_Rhmol04G0311000</name>
</gene>
<name>A0ACC0P7B6_RHOML</name>
<dbReference type="Proteomes" id="UP001062846">
    <property type="component" value="Chromosome 4"/>
</dbReference>
<comment type="caution">
    <text evidence="1">The sequence shown here is derived from an EMBL/GenBank/DDBJ whole genome shotgun (WGS) entry which is preliminary data.</text>
</comment>
<accession>A0ACC0P7B6</accession>
<sequence>MAKIGAFIRGLQSENHTKKGTLLLFPTGSFRFIHTHPTSRNPSSPPPETTRQNHLLVPRKHRNLGPNDVQDAEALLNRMTQMRPFPPISQINKALGCITRMGGLFKRGYTPDVVTFNTLINGLIIEDRTAEAVELFKKLVRNRDIEPNVVMYGAIVNGLCKIGNTIMAIRLLRIMEKASTKPDTVVYSTIIDSLCKDGMVDDAVRLLLEMKDRGKAKEADEVLEATIERGVDPDVVTYSSLMDGYDGLCKNGNIAKALSLFHTMESNGLDIDVVQYSILIDALCKDKKMDHARDLFKKLSSKGLYPNVKTYNIMIRGFCTQGLLDEAKEFFVEMEQNGCFPDGGTYNLIIQGFLAR</sequence>